<dbReference type="InterPro" id="IPR000719">
    <property type="entry name" value="Prot_kinase_dom"/>
</dbReference>
<dbReference type="EMBL" id="JADGJW010000127">
    <property type="protein sequence ID" value="KAJ3223504.1"/>
    <property type="molecule type" value="Genomic_DNA"/>
</dbReference>
<evidence type="ECO:0000313" key="7">
    <source>
        <dbReference type="Proteomes" id="UP001211065"/>
    </source>
</evidence>
<dbReference type="PROSITE" id="PS00108">
    <property type="entry name" value="PROTEIN_KINASE_ST"/>
    <property type="match status" value="1"/>
</dbReference>
<dbReference type="GO" id="GO:0005829">
    <property type="term" value="C:cytosol"/>
    <property type="evidence" value="ECO:0007669"/>
    <property type="project" value="TreeGrafter"/>
</dbReference>
<keyword evidence="4" id="KW-0723">Serine/threonine-protein kinase</keyword>
<dbReference type="GO" id="GO:0004674">
    <property type="term" value="F:protein serine/threonine kinase activity"/>
    <property type="evidence" value="ECO:0007669"/>
    <property type="project" value="UniProtKB-KW"/>
</dbReference>
<keyword evidence="7" id="KW-1185">Reference proteome</keyword>
<evidence type="ECO:0000256" key="2">
    <source>
        <dbReference type="ARBA" id="ARBA00022840"/>
    </source>
</evidence>
<dbReference type="Proteomes" id="UP001211065">
    <property type="component" value="Unassembled WGS sequence"/>
</dbReference>
<dbReference type="PANTHER" id="PTHR24346:SF51">
    <property type="entry name" value="PAS DOMAIN-CONTAINING SERINE_THREONINE-PROTEIN KINASE"/>
    <property type="match status" value="1"/>
</dbReference>
<dbReference type="Gene3D" id="3.30.200.20">
    <property type="entry name" value="Phosphorylase Kinase, domain 1"/>
    <property type="match status" value="1"/>
</dbReference>
<dbReference type="Pfam" id="PF00069">
    <property type="entry name" value="Pkinase"/>
    <property type="match status" value="2"/>
</dbReference>
<reference evidence="6" key="1">
    <citation type="submission" date="2020-05" db="EMBL/GenBank/DDBJ databases">
        <title>Phylogenomic resolution of chytrid fungi.</title>
        <authorList>
            <person name="Stajich J.E."/>
            <person name="Amses K."/>
            <person name="Simmons R."/>
            <person name="Seto K."/>
            <person name="Myers J."/>
            <person name="Bonds A."/>
            <person name="Quandt C.A."/>
            <person name="Barry K."/>
            <person name="Liu P."/>
            <person name="Grigoriev I."/>
            <person name="Longcore J.E."/>
            <person name="James T.Y."/>
        </authorList>
    </citation>
    <scope>NUCLEOTIDE SEQUENCE</scope>
    <source>
        <strain evidence="6">JEL0476</strain>
    </source>
</reference>
<dbReference type="SUPFAM" id="SSF56112">
    <property type="entry name" value="Protein kinase-like (PK-like)"/>
    <property type="match status" value="1"/>
</dbReference>
<dbReference type="PANTHER" id="PTHR24346">
    <property type="entry name" value="MAP/MICROTUBULE AFFINITY-REGULATING KINASE"/>
    <property type="match status" value="1"/>
</dbReference>
<feature type="domain" description="Protein kinase" evidence="5">
    <location>
        <begin position="152"/>
        <end position="473"/>
    </location>
</feature>
<comment type="similarity">
    <text evidence="4">Belongs to the protein kinase superfamily.</text>
</comment>
<gene>
    <name evidence="6" type="ORF">HK099_001035</name>
</gene>
<protein>
    <recommendedName>
        <fullName evidence="5">Protein kinase domain-containing protein</fullName>
    </recommendedName>
</protein>
<evidence type="ECO:0000313" key="6">
    <source>
        <dbReference type="EMBL" id="KAJ3223504.1"/>
    </source>
</evidence>
<dbReference type="InterPro" id="IPR008271">
    <property type="entry name" value="Ser/Thr_kinase_AS"/>
</dbReference>
<dbReference type="PROSITE" id="PS00107">
    <property type="entry name" value="PROTEIN_KINASE_ATP"/>
    <property type="match status" value="1"/>
</dbReference>
<keyword evidence="4" id="KW-0808">Transferase</keyword>
<dbReference type="InterPro" id="IPR017441">
    <property type="entry name" value="Protein_kinase_ATP_BS"/>
</dbReference>
<evidence type="ECO:0000256" key="3">
    <source>
        <dbReference type="PROSITE-ProRule" id="PRU10141"/>
    </source>
</evidence>
<feature type="binding site" evidence="3">
    <location>
        <position position="180"/>
    </location>
    <ligand>
        <name>ATP</name>
        <dbReference type="ChEBI" id="CHEBI:30616"/>
    </ligand>
</feature>
<sequence length="474" mass="54000">MNLTKRSFNENSHLFNNCKRQKRSNSSVPSLITSSLSSSANSSPEVLFNPNIYENGNIIPLDLNTLTLNCNKNADQTFTLHNNFYSSTSNFVKEDLNINLKSINTTSMYKILQNSIEYEEELDSDFAEGTELKARQNVRSSIKQNKKLTADFTIKILLGWGSNGAVLGALDRNNKPVAIKIVYKTNDRFRNGETGTKDLPKEIAILKNLDPAENILNFIEYFEDSLAFYIVTERVIADWSEENENREPSDEIQQYDNVMTIKILHTFPPYLMKIPVRSGPSDLFSFLNNINSISEKNIKYIFKQIVLGVSKLHSSGIVHKDLKEENILLSSNLQVKIADFGHASKKKFLSDNKNLISNKDFNNNVYYYGSIHMSPPELLANTNRNVLVGFSGFEADCWALGLILYSLVTLTIEDENREKFINSVKENKFRGKYYPCKWNLIKDVNLKNLLKGLLIADPKKRFGIVDVINALWIN</sequence>
<dbReference type="Gene3D" id="1.10.510.10">
    <property type="entry name" value="Transferase(Phosphotransferase) domain 1"/>
    <property type="match status" value="1"/>
</dbReference>
<proteinExistence type="inferred from homology"/>
<keyword evidence="4" id="KW-0418">Kinase</keyword>
<dbReference type="InterPro" id="IPR011009">
    <property type="entry name" value="Kinase-like_dom_sf"/>
</dbReference>
<dbReference type="GO" id="GO:0035556">
    <property type="term" value="P:intracellular signal transduction"/>
    <property type="evidence" value="ECO:0007669"/>
    <property type="project" value="TreeGrafter"/>
</dbReference>
<evidence type="ECO:0000256" key="4">
    <source>
        <dbReference type="RuleBase" id="RU000304"/>
    </source>
</evidence>
<evidence type="ECO:0000256" key="1">
    <source>
        <dbReference type="ARBA" id="ARBA00022741"/>
    </source>
</evidence>
<keyword evidence="1 3" id="KW-0547">Nucleotide-binding</keyword>
<dbReference type="GO" id="GO:0005634">
    <property type="term" value="C:nucleus"/>
    <property type="evidence" value="ECO:0007669"/>
    <property type="project" value="TreeGrafter"/>
</dbReference>
<dbReference type="SMART" id="SM00220">
    <property type="entry name" value="S_TKc"/>
    <property type="match status" value="1"/>
</dbReference>
<dbReference type="GO" id="GO:0005524">
    <property type="term" value="F:ATP binding"/>
    <property type="evidence" value="ECO:0007669"/>
    <property type="project" value="UniProtKB-UniRule"/>
</dbReference>
<dbReference type="GO" id="GO:0045719">
    <property type="term" value="P:negative regulation of glycogen biosynthetic process"/>
    <property type="evidence" value="ECO:0007669"/>
    <property type="project" value="TreeGrafter"/>
</dbReference>
<dbReference type="AlphaFoldDB" id="A0AAD5U5A5"/>
<accession>A0AAD5U5A5</accession>
<keyword evidence="2 3" id="KW-0067">ATP-binding</keyword>
<organism evidence="6 7">
    <name type="scientific">Clydaea vesicula</name>
    <dbReference type="NCBI Taxonomy" id="447962"/>
    <lineage>
        <taxon>Eukaryota</taxon>
        <taxon>Fungi</taxon>
        <taxon>Fungi incertae sedis</taxon>
        <taxon>Chytridiomycota</taxon>
        <taxon>Chytridiomycota incertae sedis</taxon>
        <taxon>Chytridiomycetes</taxon>
        <taxon>Lobulomycetales</taxon>
        <taxon>Lobulomycetaceae</taxon>
        <taxon>Clydaea</taxon>
    </lineage>
</organism>
<evidence type="ECO:0000259" key="5">
    <source>
        <dbReference type="PROSITE" id="PS50011"/>
    </source>
</evidence>
<dbReference type="PROSITE" id="PS50011">
    <property type="entry name" value="PROTEIN_KINASE_DOM"/>
    <property type="match status" value="1"/>
</dbReference>
<name>A0AAD5U5A5_9FUNG</name>
<comment type="caution">
    <text evidence="6">The sequence shown here is derived from an EMBL/GenBank/DDBJ whole genome shotgun (WGS) entry which is preliminary data.</text>
</comment>